<name>A0ABS2G9C5_9FIRM</name>
<dbReference type="PROSITE" id="PS01031">
    <property type="entry name" value="SHSP"/>
    <property type="match status" value="1"/>
</dbReference>
<evidence type="ECO:0000256" key="2">
    <source>
        <dbReference type="RuleBase" id="RU003616"/>
    </source>
</evidence>
<dbReference type="RefSeq" id="WP_205133374.1">
    <property type="nucleotide sequence ID" value="NZ_JACSNT010000005.1"/>
</dbReference>
<keyword evidence="5" id="KW-1185">Reference proteome</keyword>
<dbReference type="EMBL" id="JACSNV010000004">
    <property type="protein sequence ID" value="MBM6877368.1"/>
    <property type="molecule type" value="Genomic_DNA"/>
</dbReference>
<dbReference type="InterPro" id="IPR008978">
    <property type="entry name" value="HSP20-like_chaperone"/>
</dbReference>
<proteinExistence type="inferred from homology"/>
<dbReference type="Pfam" id="PF00011">
    <property type="entry name" value="HSP20"/>
    <property type="match status" value="1"/>
</dbReference>
<reference evidence="4 5" key="1">
    <citation type="journal article" date="2021" name="Sci. Rep.">
        <title>The distribution of antibiotic resistance genes in chicken gut microbiota commensals.</title>
        <authorList>
            <person name="Juricova H."/>
            <person name="Matiasovicova J."/>
            <person name="Kubasova T."/>
            <person name="Cejkova D."/>
            <person name="Rychlik I."/>
        </authorList>
    </citation>
    <scope>NUCLEOTIDE SEQUENCE [LARGE SCALE GENOMIC DNA]</scope>
    <source>
        <strain evidence="4 5">An431b</strain>
    </source>
</reference>
<feature type="domain" description="SHSP" evidence="3">
    <location>
        <begin position="36"/>
        <end position="151"/>
    </location>
</feature>
<dbReference type="SUPFAM" id="SSF49764">
    <property type="entry name" value="HSP20-like chaperones"/>
    <property type="match status" value="1"/>
</dbReference>
<comment type="caution">
    <text evidence="4">The sequence shown here is derived from an EMBL/GenBank/DDBJ whole genome shotgun (WGS) entry which is preliminary data.</text>
</comment>
<protein>
    <submittedName>
        <fullName evidence="4">Hsp20/alpha crystallin family protein</fullName>
    </submittedName>
</protein>
<evidence type="ECO:0000256" key="1">
    <source>
        <dbReference type="PROSITE-ProRule" id="PRU00285"/>
    </source>
</evidence>
<dbReference type="PANTHER" id="PTHR11527">
    <property type="entry name" value="HEAT-SHOCK PROTEIN 20 FAMILY MEMBER"/>
    <property type="match status" value="1"/>
</dbReference>
<sequence>MLMMHRIFGDNLFDNENWFETPLDKELLSLDRPFYGKHAKHLMKTDVKENEDSFQVEIDLPGFQKEDLQIHLEDGYLQVAAKKSTEKEEKNENGVYLRQERYTGSMARSFYVGDQLTPEEIQAKYENGILTLTLPKKQPEQISHKGNIAIEG</sequence>
<comment type="similarity">
    <text evidence="1 2">Belongs to the small heat shock protein (HSP20) family.</text>
</comment>
<evidence type="ECO:0000313" key="4">
    <source>
        <dbReference type="EMBL" id="MBM6877368.1"/>
    </source>
</evidence>
<accession>A0ABS2G9C5</accession>
<dbReference type="Proteomes" id="UP000729290">
    <property type="component" value="Unassembled WGS sequence"/>
</dbReference>
<gene>
    <name evidence="4" type="ORF">H9X83_04225</name>
</gene>
<dbReference type="CDD" id="cd06471">
    <property type="entry name" value="ACD_LpsHSP_like"/>
    <property type="match status" value="1"/>
</dbReference>
<dbReference type="InterPro" id="IPR002068">
    <property type="entry name" value="A-crystallin/Hsp20_dom"/>
</dbReference>
<organism evidence="4 5">
    <name type="scientific">Anaerotignum lactatifermentans</name>
    <dbReference type="NCBI Taxonomy" id="160404"/>
    <lineage>
        <taxon>Bacteria</taxon>
        <taxon>Bacillati</taxon>
        <taxon>Bacillota</taxon>
        <taxon>Clostridia</taxon>
        <taxon>Lachnospirales</taxon>
        <taxon>Anaerotignaceae</taxon>
        <taxon>Anaerotignum</taxon>
    </lineage>
</organism>
<dbReference type="InterPro" id="IPR031107">
    <property type="entry name" value="Small_HSP"/>
</dbReference>
<evidence type="ECO:0000259" key="3">
    <source>
        <dbReference type="PROSITE" id="PS01031"/>
    </source>
</evidence>
<dbReference type="Gene3D" id="2.60.40.790">
    <property type="match status" value="1"/>
</dbReference>
<evidence type="ECO:0000313" key="5">
    <source>
        <dbReference type="Proteomes" id="UP000729290"/>
    </source>
</evidence>